<protein>
    <recommendedName>
        <fullName evidence="4">SprT-like domain-containing protein</fullName>
    </recommendedName>
</protein>
<feature type="region of interest" description="Disordered" evidence="1">
    <location>
        <begin position="287"/>
        <end position="333"/>
    </location>
</feature>
<dbReference type="Proteomes" id="UP001148614">
    <property type="component" value="Unassembled WGS sequence"/>
</dbReference>
<organism evidence="2 3">
    <name type="scientific">Xylaria arbuscula</name>
    <dbReference type="NCBI Taxonomy" id="114810"/>
    <lineage>
        <taxon>Eukaryota</taxon>
        <taxon>Fungi</taxon>
        <taxon>Dikarya</taxon>
        <taxon>Ascomycota</taxon>
        <taxon>Pezizomycotina</taxon>
        <taxon>Sordariomycetes</taxon>
        <taxon>Xylariomycetidae</taxon>
        <taxon>Xylariales</taxon>
        <taxon>Xylariaceae</taxon>
        <taxon>Xylaria</taxon>
    </lineage>
</organism>
<comment type="caution">
    <text evidence="2">The sequence shown here is derived from an EMBL/GenBank/DDBJ whole genome shotgun (WGS) entry which is preliminary data.</text>
</comment>
<feature type="compositionally biased region" description="Low complexity" evidence="1">
    <location>
        <begin position="287"/>
        <end position="313"/>
    </location>
</feature>
<evidence type="ECO:0008006" key="4">
    <source>
        <dbReference type="Google" id="ProtNLM"/>
    </source>
</evidence>
<feature type="region of interest" description="Disordered" evidence="1">
    <location>
        <begin position="241"/>
        <end position="267"/>
    </location>
</feature>
<keyword evidence="3" id="KW-1185">Reference proteome</keyword>
<reference evidence="2" key="1">
    <citation type="submission" date="2022-07" db="EMBL/GenBank/DDBJ databases">
        <title>Genome Sequence of Xylaria arbuscula.</title>
        <authorList>
            <person name="Buettner E."/>
        </authorList>
    </citation>
    <scope>NUCLEOTIDE SEQUENCE</scope>
    <source>
        <strain evidence="2">VT107</strain>
    </source>
</reference>
<dbReference type="AlphaFoldDB" id="A0A9W8N6J6"/>
<sequence length="354" mass="40048">MSASRTIQSLYQICDDIVSAPLRELPVVKLQQLIQNEALAFRQPNSPLVQQIAEFYPRMEESLRPLPSGKLPKESIPEWKNFIHEWFMLIDKAFFFGTLTRKLATRNGVEQVINLSIKNVFDNPDLEIEAGRFEFRERKITVYLGWQRESLAPGIHENSVSRVLCSLTHEAVHAFIYLFADNVHPRHREWIGDGHGPVFREMLNTIAKEVLDITGRKSWAHELAVENWLFARRETAIPGSGNFPPRGFPPLPQEYPPRNYPTGNYPSEDYLSGGYSSGFYPPTDYPSTSYPSDSYPSGGYSSRGYPSSDYPSGNYPARDYPSSELPPSPLLLSRMSSAPDLRISIDSPSGRCGI</sequence>
<proteinExistence type="predicted"/>
<evidence type="ECO:0000313" key="3">
    <source>
        <dbReference type="Proteomes" id="UP001148614"/>
    </source>
</evidence>
<accession>A0A9W8N6J6</accession>
<feature type="compositionally biased region" description="Pro residues" evidence="1">
    <location>
        <begin position="246"/>
        <end position="259"/>
    </location>
</feature>
<gene>
    <name evidence="2" type="ORF">NPX13_g9517</name>
</gene>
<evidence type="ECO:0000256" key="1">
    <source>
        <dbReference type="SAM" id="MobiDB-lite"/>
    </source>
</evidence>
<name>A0A9W8N6J6_9PEZI</name>
<dbReference type="EMBL" id="JANPWZ010002365">
    <property type="protein sequence ID" value="KAJ3559552.1"/>
    <property type="molecule type" value="Genomic_DNA"/>
</dbReference>
<evidence type="ECO:0000313" key="2">
    <source>
        <dbReference type="EMBL" id="KAJ3559552.1"/>
    </source>
</evidence>